<proteinExistence type="predicted"/>
<accession>T0LIC4</accession>
<organism evidence="1 2">
    <name type="scientific">Colletotrichum gloeosporioides (strain Cg-14)</name>
    <name type="common">Anthracnose fungus</name>
    <name type="synonym">Glomerella cingulata</name>
    <dbReference type="NCBI Taxonomy" id="1237896"/>
    <lineage>
        <taxon>Eukaryota</taxon>
        <taxon>Fungi</taxon>
        <taxon>Dikarya</taxon>
        <taxon>Ascomycota</taxon>
        <taxon>Pezizomycotina</taxon>
        <taxon>Sordariomycetes</taxon>
        <taxon>Hypocreomycetidae</taxon>
        <taxon>Glomerellales</taxon>
        <taxon>Glomerellaceae</taxon>
        <taxon>Colletotrichum</taxon>
        <taxon>Colletotrichum gloeosporioides species complex</taxon>
    </lineage>
</organism>
<protein>
    <submittedName>
        <fullName evidence="1">Uncharacterized protein</fullName>
    </submittedName>
</protein>
<name>T0LIC4_COLGC</name>
<reference evidence="2" key="1">
    <citation type="journal article" date="2013" name="Mol. Plant Microbe Interact.">
        <title>Global aspects of pacC regulation of pathogenicity genes in Colletotrichum gloeosporioides as revealed by transcriptome analysis.</title>
        <authorList>
            <person name="Alkan N."/>
            <person name="Meng X."/>
            <person name="Friedlander G."/>
            <person name="Reuveni E."/>
            <person name="Sukno S."/>
            <person name="Sherman A."/>
            <person name="Thon M."/>
            <person name="Fluhr R."/>
            <person name="Prusky D."/>
        </authorList>
    </citation>
    <scope>NUCLEOTIDE SEQUENCE [LARGE SCALE GENOMIC DNA]</scope>
    <source>
        <strain evidence="2">Cg-14</strain>
    </source>
</reference>
<gene>
    <name evidence="1" type="ORF">CGLO_12923</name>
</gene>
<comment type="caution">
    <text evidence="1">The sequence shown here is derived from an EMBL/GenBank/DDBJ whole genome shotgun (WGS) entry which is preliminary data.</text>
</comment>
<evidence type="ECO:0000313" key="1">
    <source>
        <dbReference type="EMBL" id="EQB47895.1"/>
    </source>
</evidence>
<dbReference type="EMBL" id="AMYD01002795">
    <property type="protein sequence ID" value="EQB47895.1"/>
    <property type="molecule type" value="Genomic_DNA"/>
</dbReference>
<dbReference type="HOGENOM" id="CLU_3434125_0_0_1"/>
<sequence length="15" mass="1652">MTGISYILPGLVFQI</sequence>
<dbReference type="Proteomes" id="UP000015530">
    <property type="component" value="Unassembled WGS sequence"/>
</dbReference>
<evidence type="ECO:0000313" key="2">
    <source>
        <dbReference type="Proteomes" id="UP000015530"/>
    </source>
</evidence>